<reference evidence="2 3" key="1">
    <citation type="submission" date="2024-01" db="EMBL/GenBank/DDBJ databases">
        <title>The genomes of 5 underutilized Papilionoideae crops provide insights into root nodulation and disease resistanc.</title>
        <authorList>
            <person name="Jiang F."/>
        </authorList>
    </citation>
    <scope>NUCLEOTIDE SEQUENCE [LARGE SCALE GENOMIC DNA]</scope>
    <source>
        <strain evidence="2">DUOXIRENSHENG_FW03</strain>
        <tissue evidence="2">Leaves</tissue>
    </source>
</reference>
<comment type="caution">
    <text evidence="2">The sequence shown here is derived from an EMBL/GenBank/DDBJ whole genome shotgun (WGS) entry which is preliminary data.</text>
</comment>
<evidence type="ECO:0000259" key="1">
    <source>
        <dbReference type="Pfam" id="PF25255"/>
    </source>
</evidence>
<dbReference type="Pfam" id="PF25255">
    <property type="entry name" value="WHD_RNase_II"/>
    <property type="match status" value="1"/>
</dbReference>
<proteinExistence type="predicted"/>
<evidence type="ECO:0000313" key="2">
    <source>
        <dbReference type="EMBL" id="KAK7393153.1"/>
    </source>
</evidence>
<dbReference type="InterPro" id="IPR057324">
    <property type="entry name" value="WH_RNase_II"/>
</dbReference>
<name>A0AAN9SFL3_PSOTE</name>
<evidence type="ECO:0000313" key="3">
    <source>
        <dbReference type="Proteomes" id="UP001386955"/>
    </source>
</evidence>
<gene>
    <name evidence="2" type="ORF">VNO78_21634</name>
</gene>
<dbReference type="EMBL" id="JAYMYS010000005">
    <property type="protein sequence ID" value="KAK7393153.1"/>
    <property type="molecule type" value="Genomic_DNA"/>
</dbReference>
<organism evidence="2 3">
    <name type="scientific">Psophocarpus tetragonolobus</name>
    <name type="common">Winged bean</name>
    <name type="synonym">Dolichos tetragonolobus</name>
    <dbReference type="NCBI Taxonomy" id="3891"/>
    <lineage>
        <taxon>Eukaryota</taxon>
        <taxon>Viridiplantae</taxon>
        <taxon>Streptophyta</taxon>
        <taxon>Embryophyta</taxon>
        <taxon>Tracheophyta</taxon>
        <taxon>Spermatophyta</taxon>
        <taxon>Magnoliopsida</taxon>
        <taxon>eudicotyledons</taxon>
        <taxon>Gunneridae</taxon>
        <taxon>Pentapetalae</taxon>
        <taxon>rosids</taxon>
        <taxon>fabids</taxon>
        <taxon>Fabales</taxon>
        <taxon>Fabaceae</taxon>
        <taxon>Papilionoideae</taxon>
        <taxon>50 kb inversion clade</taxon>
        <taxon>NPAAA clade</taxon>
        <taxon>indigoferoid/millettioid clade</taxon>
        <taxon>Phaseoleae</taxon>
        <taxon>Psophocarpus</taxon>
    </lineage>
</organism>
<dbReference type="Proteomes" id="UP001386955">
    <property type="component" value="Unassembled WGS sequence"/>
</dbReference>
<accession>A0AAN9SFL3</accession>
<dbReference type="AlphaFoldDB" id="A0AAN9SFL3"/>
<feature type="domain" description="Ribonuclease II winged helix" evidence="1">
    <location>
        <begin position="1"/>
        <end position="35"/>
    </location>
</feature>
<keyword evidence="3" id="KW-1185">Reference proteome</keyword>
<sequence>MDPSLLEFAWVELLEKNKSIIVEVAEIIFGSSGPFRAIFLISFYQKMKSTLLYWRLKDVVPFIDLN</sequence>
<protein>
    <recommendedName>
        <fullName evidence="1">Ribonuclease II winged helix domain-containing protein</fullName>
    </recommendedName>
</protein>